<feature type="compositionally biased region" description="Polar residues" evidence="1">
    <location>
        <begin position="284"/>
        <end position="302"/>
    </location>
</feature>
<feature type="region of interest" description="Disordered" evidence="1">
    <location>
        <begin position="475"/>
        <end position="517"/>
    </location>
</feature>
<feature type="region of interest" description="Disordered" evidence="1">
    <location>
        <begin position="57"/>
        <end position="158"/>
    </location>
</feature>
<feature type="compositionally biased region" description="Polar residues" evidence="1">
    <location>
        <begin position="688"/>
        <end position="699"/>
    </location>
</feature>
<name>A0A1E1J3X3_LEIGU</name>
<protein>
    <submittedName>
        <fullName evidence="2">Uncharacterized protein</fullName>
    </submittedName>
</protein>
<feature type="compositionally biased region" description="Pro residues" evidence="1">
    <location>
        <begin position="65"/>
        <end position="74"/>
    </location>
</feature>
<dbReference type="EMBL" id="CALQ01001536">
    <property type="protein sequence ID" value="CCM18286.1"/>
    <property type="molecule type" value="Genomic_DNA"/>
</dbReference>
<feature type="region of interest" description="Disordered" evidence="1">
    <location>
        <begin position="234"/>
        <end position="261"/>
    </location>
</feature>
<evidence type="ECO:0000313" key="2">
    <source>
        <dbReference type="EMBL" id="CCM18286.1"/>
    </source>
</evidence>
<feature type="compositionally biased region" description="Low complexity" evidence="1">
    <location>
        <begin position="540"/>
        <end position="552"/>
    </location>
</feature>
<accession>A0A1E1J3X3</accession>
<dbReference type="AlphaFoldDB" id="A0A1E1J3X3"/>
<feature type="region of interest" description="Disordered" evidence="1">
    <location>
        <begin position="278"/>
        <end position="312"/>
    </location>
</feature>
<evidence type="ECO:0000256" key="1">
    <source>
        <dbReference type="SAM" id="MobiDB-lite"/>
    </source>
</evidence>
<feature type="region of interest" description="Disordered" evidence="1">
    <location>
        <begin position="540"/>
        <end position="582"/>
    </location>
</feature>
<gene>
    <name evidence="2" type="primary">LgM4147LRVhigh.32.01870.00530</name>
    <name evidence="2" type="ORF">BN36_3257730</name>
</gene>
<feature type="compositionally biased region" description="Polar residues" evidence="1">
    <location>
        <begin position="80"/>
        <end position="90"/>
    </location>
</feature>
<proteinExistence type="predicted"/>
<organism evidence="2">
    <name type="scientific">Leishmania guyanensis</name>
    <dbReference type="NCBI Taxonomy" id="5670"/>
    <lineage>
        <taxon>Eukaryota</taxon>
        <taxon>Discoba</taxon>
        <taxon>Euglenozoa</taxon>
        <taxon>Kinetoplastea</taxon>
        <taxon>Metakinetoplastina</taxon>
        <taxon>Trypanosomatida</taxon>
        <taxon>Trypanosomatidae</taxon>
        <taxon>Leishmaniinae</taxon>
        <taxon>Leishmania</taxon>
        <taxon>Leishmania guyanensis species complex</taxon>
    </lineage>
</organism>
<feature type="compositionally biased region" description="Low complexity" evidence="1">
    <location>
        <begin position="506"/>
        <end position="517"/>
    </location>
</feature>
<feature type="compositionally biased region" description="Low complexity" evidence="1">
    <location>
        <begin position="94"/>
        <end position="109"/>
    </location>
</feature>
<sequence length="880" mass="96396">MNMVELHPHFVAACNYADVSSVVGLLKEPIDSADFKTNNDAPYLPATCTSTIHLGNTLRGLPYSSRPPPPPPSPPRKRNSNVTTDTQTAHDPSPKSAPAAAKAAAKRPPLSLTEAKDVSEDGNATPLPVPPPSKLQMPNDSRLRLSHRPSLKGVRPSPPKVLCIWDVDDTLVASGVSGVRQNTMFRDSELVALFSSAGDSARHLLLSQGSIDDVFGKPSGRLRCVLPFLERTSGCTGDSCSRTDETDHSPSALDSSNGGMPKEKSFFTNVLRCVSGNKVKERPSSTSSVNDQKGAPNGNTADSGAPNEHDLRYFSPGTVVVRLSTVRGRSETTEDSAFLTDTQASPTCSRTFDGQMDDKAEQPGRWLILRPEIWGITLASVSTFFAPSRNTAFVNGKVYRKMDVVWSLAMSSEWDSVFFIDNNLSEVGVVRYGLQISDALALKRQRKLYRFFQADYLLLATSAKLREMELRYGRDITRPPNTTESSPLLGNKQDRRSCDQQGSKEAAAAVSNSSASAISRKSVSAEEACDLKRTKSAAALSSSSAHSTEATTGGVASSDAGHHSSWRENSWVREPGTDGVTDDVKIVNVNRSDRAPPHPDVTSPLVVQHRHGSCSRNPSECADCLSLTFLSCSSRRLESGDGDLGTSAMMSSNSIVRSPKHVCKDVDLFVVNLHMPSEAYRRVLTTARTNSSGQRSMQRVNRDPNRHVGQPVFVGDRSCTDEQYRAILRHFQEAESTLFQFIEEEIRANGFVDVTKVGRWVPNPRLVYTPVRVRPTSVPHMLNFYNPFFVELEEGLVAALQRTGGTSASCVLHTEAQRQYYILQRVLPFLDPYLTGDLSRMLFDIYITDGNIPLSLAEQLKKTIVKTRACIQPVPKKKHL</sequence>
<feature type="region of interest" description="Disordered" evidence="1">
    <location>
        <begin position="688"/>
        <end position="707"/>
    </location>
</feature>
<reference evidence="2" key="1">
    <citation type="submission" date="2012-08" db="EMBL/GenBank/DDBJ databases">
        <title>Comparative genomics of metastatic and non-metastatic Leishmania guyanensis provides insights into polygenic factors involved in Leishmania RNA virus infection.</title>
        <authorList>
            <person name="Smith D."/>
            <person name="Hertz-Fowler C."/>
            <person name="Martin R."/>
            <person name="Dickens N."/>
            <person name="Fasel N."/>
            <person name="Falquet L."/>
            <person name="Beverley S."/>
            <person name="Zangger H."/>
            <person name="Calderon-Copete S."/>
            <person name="Mottram J."/>
            <person name="Xenarios I."/>
        </authorList>
    </citation>
    <scope>NUCLEOTIDE SEQUENCE</scope>
    <source>
        <strain evidence="2">MHOM/BR/75/M4147/SSU:IR2SAT-LUC</strain>
    </source>
</reference>
<feature type="compositionally biased region" description="Polar residues" evidence="1">
    <location>
        <begin position="479"/>
        <end position="488"/>
    </location>
</feature>